<keyword evidence="4" id="KW-0862">Zinc</keyword>
<feature type="domain" description="Threonyl/alanyl tRNA synthetase SAD" evidence="6">
    <location>
        <begin position="367"/>
        <end position="410"/>
    </location>
</feature>
<dbReference type="KEGG" id="ptrr:6345349"/>
<organism evidence="7 8">
    <name type="scientific">Pyrenophora tritici-repentis (strain Pt-1C-BFP)</name>
    <name type="common">Wheat tan spot fungus</name>
    <name type="synonym">Drechslera tritici-repentis</name>
    <dbReference type="NCBI Taxonomy" id="426418"/>
    <lineage>
        <taxon>Eukaryota</taxon>
        <taxon>Fungi</taxon>
        <taxon>Dikarya</taxon>
        <taxon>Ascomycota</taxon>
        <taxon>Pezizomycotina</taxon>
        <taxon>Dothideomycetes</taxon>
        <taxon>Pleosporomycetidae</taxon>
        <taxon>Pleosporales</taxon>
        <taxon>Pleosporineae</taxon>
        <taxon>Pleosporaceae</taxon>
        <taxon>Pyrenophora</taxon>
    </lineage>
</organism>
<dbReference type="HOGENOM" id="CLU_004485_7_1_1"/>
<gene>
    <name evidence="7" type="ORF">PTRG_07077</name>
</gene>
<dbReference type="GO" id="GO:0046872">
    <property type="term" value="F:metal ion binding"/>
    <property type="evidence" value="ECO:0007669"/>
    <property type="project" value="UniProtKB-KW"/>
</dbReference>
<dbReference type="GO" id="GO:0002196">
    <property type="term" value="F:Ser-tRNA(Ala) deacylase activity"/>
    <property type="evidence" value="ECO:0007669"/>
    <property type="project" value="TreeGrafter"/>
</dbReference>
<dbReference type="Pfam" id="PF07973">
    <property type="entry name" value="tRNA_SAD"/>
    <property type="match status" value="1"/>
</dbReference>
<name>B2WBR4_PYRTR</name>
<evidence type="ECO:0000256" key="1">
    <source>
        <dbReference type="ARBA" id="ARBA00001947"/>
    </source>
</evidence>
<dbReference type="eggNOG" id="KOG2105">
    <property type="taxonomic scope" value="Eukaryota"/>
</dbReference>
<dbReference type="OrthoDB" id="288942at2759"/>
<keyword evidence="3" id="KW-0479">Metal-binding</keyword>
<dbReference type="InParanoid" id="B2WBR4"/>
<dbReference type="Gene3D" id="2.40.30.130">
    <property type="match status" value="1"/>
</dbReference>
<comment type="similarity">
    <text evidence="2">Belongs to the class-II aminoacyl-tRNA synthetase family. Alax-L subfamily.</text>
</comment>
<dbReference type="InterPro" id="IPR051335">
    <property type="entry name" value="Alanyl-tRNA_Editing_Enzymes"/>
</dbReference>
<dbReference type="InterPro" id="IPR012947">
    <property type="entry name" value="tRNA_SAD"/>
</dbReference>
<dbReference type="GO" id="GO:0043039">
    <property type="term" value="P:tRNA aminoacylation"/>
    <property type="evidence" value="ECO:0007669"/>
    <property type="project" value="InterPro"/>
</dbReference>
<evidence type="ECO:0000256" key="4">
    <source>
        <dbReference type="ARBA" id="ARBA00022833"/>
    </source>
</evidence>
<dbReference type="Gene3D" id="3.30.980.10">
    <property type="entry name" value="Threonyl-trna Synthetase, Chain A, domain 2"/>
    <property type="match status" value="1"/>
</dbReference>
<dbReference type="GeneID" id="6345349"/>
<dbReference type="Proteomes" id="UP000001471">
    <property type="component" value="Unassembled WGS sequence"/>
</dbReference>
<dbReference type="InterPro" id="IPR009000">
    <property type="entry name" value="Transl_B-barrel_sf"/>
</dbReference>
<dbReference type="OMA" id="KYDTTSW"/>
<dbReference type="PANTHER" id="PTHR43462">
    <property type="entry name" value="ALANYL-TRNA EDITING PROTEIN"/>
    <property type="match status" value="1"/>
</dbReference>
<proteinExistence type="inferred from homology"/>
<protein>
    <recommendedName>
        <fullName evidence="6">Threonyl/alanyl tRNA synthetase SAD domain-containing protein</fullName>
    </recommendedName>
</protein>
<dbReference type="AlphaFoldDB" id="B2WBR4"/>
<dbReference type="STRING" id="426418.B2WBR4"/>
<dbReference type="EMBL" id="DS231621">
    <property type="protein sequence ID" value="EDU49996.1"/>
    <property type="molecule type" value="Genomic_DNA"/>
</dbReference>
<evidence type="ECO:0000313" key="7">
    <source>
        <dbReference type="EMBL" id="EDU49996.1"/>
    </source>
</evidence>
<evidence type="ECO:0000256" key="2">
    <source>
        <dbReference type="ARBA" id="ARBA00008429"/>
    </source>
</evidence>
<dbReference type="GO" id="GO:0004812">
    <property type="term" value="F:aminoacyl-tRNA ligase activity"/>
    <property type="evidence" value="ECO:0007669"/>
    <property type="project" value="InterPro"/>
</dbReference>
<accession>B2WBR4</accession>
<evidence type="ECO:0000259" key="6">
    <source>
        <dbReference type="SMART" id="SM00863"/>
    </source>
</evidence>
<dbReference type="FunCoup" id="B2WBR4">
    <property type="interactions" value="246"/>
</dbReference>
<dbReference type="SUPFAM" id="SSF50447">
    <property type="entry name" value="Translation proteins"/>
    <property type="match status" value="1"/>
</dbReference>
<evidence type="ECO:0000256" key="5">
    <source>
        <dbReference type="SAM" id="MobiDB-lite"/>
    </source>
</evidence>
<reference evidence="8" key="1">
    <citation type="journal article" date="2013" name="G3 (Bethesda)">
        <title>Comparative genomics of a plant-pathogenic fungus, Pyrenophora tritici-repentis, reveals transduplication and the impact of repeat elements on pathogenicity and population divergence.</title>
        <authorList>
            <person name="Manning V.A."/>
            <person name="Pandelova I."/>
            <person name="Dhillon B."/>
            <person name="Wilhelm L.J."/>
            <person name="Goodwin S.B."/>
            <person name="Berlin A.M."/>
            <person name="Figueroa M."/>
            <person name="Freitag M."/>
            <person name="Hane J.K."/>
            <person name="Henrissat B."/>
            <person name="Holman W.H."/>
            <person name="Kodira C.D."/>
            <person name="Martin J."/>
            <person name="Oliver R.P."/>
            <person name="Robbertse B."/>
            <person name="Schackwitz W."/>
            <person name="Schwartz D.C."/>
            <person name="Spatafora J.W."/>
            <person name="Turgeon B.G."/>
            <person name="Yandava C."/>
            <person name="Young S."/>
            <person name="Zhou S."/>
            <person name="Zeng Q."/>
            <person name="Grigoriev I.V."/>
            <person name="Ma L.-J."/>
            <person name="Ciuffetti L.M."/>
        </authorList>
    </citation>
    <scope>NUCLEOTIDE SEQUENCE [LARGE SCALE GENOMIC DNA]</scope>
    <source>
        <strain evidence="8">Pt-1C-BFP</strain>
    </source>
</reference>
<comment type="cofactor">
    <cofactor evidence="1">
        <name>Zn(2+)</name>
        <dbReference type="ChEBI" id="CHEBI:29105"/>
    </cofactor>
</comment>
<dbReference type="PANTHER" id="PTHR43462:SF1">
    <property type="entry name" value="ALANYL-TRNA EDITING PROTEIN AARSD1"/>
    <property type="match status" value="1"/>
</dbReference>
<dbReference type="GO" id="GO:0005524">
    <property type="term" value="F:ATP binding"/>
    <property type="evidence" value="ECO:0007669"/>
    <property type="project" value="InterPro"/>
</dbReference>
<sequence length="584" mass="64753">MHLLLIERVHDRNDAYLIRLPSVRELCSTKLFLYESRKLIQRYRNLANDPNLPLWVSFVSLHAEAVCNVHAQPPRQRRIPSHNLDSSSLMNVVNALTKWTTSRGFSIFRSTSVIASSHTSSRVPLLNLHTLRRYTVAIMGATTAPAIVGALQCQKNSYLQTLETEVVSCEEFVPPKPVQQAGKSKSKKSTDPTKGIENGDATGSKTYLIELADSVLFPEGGGQHTDHGVLTTLKHDESKEEIPIRSIQRHGLRCIHFSPTPLPPGMPVRQTVDFARRWDLMQQHTGQHLLSAIMDGMDLPTLGWSMGQPGEMNYVELPRKPTDDEIQKIQKDCNAKIGESMPITVETPEGKGSDSLPDDYDKEKGVVRFIKIGDMDYNACCGTHLQNSAHISVILLHHTQSVRGTNCRLFFTAGDRAIRMATEAINGLRTIAVSLSSSSAPTDVAAGVQRMSDQVSESRKKEKKLLAEIASFEGERIKTQLQSQEVAFSHRTTDGLDFINMVFFEVKDTVKERDGVVVLCSGEVKTSGSVLVFGMPELVEKMTAKVKEVVSTAKGGGKGEKWQGKVTEWQKGEIEALRDVVNTR</sequence>
<evidence type="ECO:0000256" key="3">
    <source>
        <dbReference type="ARBA" id="ARBA00022723"/>
    </source>
</evidence>
<dbReference type="SMART" id="SM00863">
    <property type="entry name" value="tRNA_SAD"/>
    <property type="match status" value="1"/>
</dbReference>
<feature type="region of interest" description="Disordered" evidence="5">
    <location>
        <begin position="176"/>
        <end position="201"/>
    </location>
</feature>
<evidence type="ECO:0000313" key="8">
    <source>
        <dbReference type="Proteomes" id="UP000001471"/>
    </source>
</evidence>
<dbReference type="InterPro" id="IPR018163">
    <property type="entry name" value="Thr/Ala-tRNA-synth_IIc_edit"/>
</dbReference>
<dbReference type="SUPFAM" id="SSF55186">
    <property type="entry name" value="ThrRS/AlaRS common domain"/>
    <property type="match status" value="1"/>
</dbReference>